<proteinExistence type="predicted"/>
<dbReference type="AlphaFoldDB" id="A0A0R2C698"/>
<organism evidence="1 2">
    <name type="scientific">Lacticaseibacillus thailandensis DSM 22698 = JCM 13996</name>
    <dbReference type="NCBI Taxonomy" id="1423810"/>
    <lineage>
        <taxon>Bacteria</taxon>
        <taxon>Bacillati</taxon>
        <taxon>Bacillota</taxon>
        <taxon>Bacilli</taxon>
        <taxon>Lactobacillales</taxon>
        <taxon>Lactobacillaceae</taxon>
        <taxon>Lacticaseibacillus</taxon>
    </lineage>
</organism>
<dbReference type="Proteomes" id="UP000051789">
    <property type="component" value="Unassembled WGS sequence"/>
</dbReference>
<dbReference type="RefSeq" id="WP_056969410.1">
    <property type="nucleotide sequence ID" value="NZ_AYZK01000003.1"/>
</dbReference>
<protein>
    <submittedName>
        <fullName evidence="1">Uncharacterized protein</fullName>
    </submittedName>
</protein>
<gene>
    <name evidence="1" type="ORF">FD19_GL001439</name>
</gene>
<dbReference type="InterPro" id="IPR043148">
    <property type="entry name" value="TagF_C"/>
</dbReference>
<comment type="caution">
    <text evidence="1">The sequence shown here is derived from an EMBL/GenBank/DDBJ whole genome shotgun (WGS) entry which is preliminary data.</text>
</comment>
<dbReference type="PATRIC" id="fig|1423810.4.peg.1478"/>
<dbReference type="SUPFAM" id="SSF53756">
    <property type="entry name" value="UDP-Glycosyltransferase/glycogen phosphorylase"/>
    <property type="match status" value="1"/>
</dbReference>
<dbReference type="Gene3D" id="3.40.50.12580">
    <property type="match status" value="1"/>
</dbReference>
<dbReference type="STRING" id="1423810.FD19_GL001439"/>
<keyword evidence="2" id="KW-1185">Reference proteome</keyword>
<accession>A0A0R2C698</accession>
<sequence length="522" mass="59638">MSIDKLAWTDYLENHYFIFGQQGRVPYTTAMEFGSDGTVKNYPAFNESRWQLNDDELVLLDGNGGPTTTFPLPATPQAVASQGLVGHYLKDDQVVHTLRARDGSGFAPELVDLIVHRVQDQVHHDVRTTAENAARMVPKHQRIRVAFLLQSMETLPALEPLITLVHGDDRFEMKLLVTNKMFDYVESQNTLPEVAAYFSQRGYAFIEVTGDGTEAVAGLHRWQADFIVRQSEWDADYLPALSAEHLDWSRLIHVPYTITESALNLPNSDHQSLLVNPYYEHVWRYFTPEPLSAEQLHAIGGSFVARDIFQYVGSMKAQVIRQARPQWPDDRAGKRVVWMAHHSIFDAWFNFGTFPRIYKQMLQWTRDHGDVNVVFNPHPLLRENLRNDQYPGLPMAAYEQFLRDFTALPNGNVVEHQSQYGFTAAADVILTDGISSLYEMQVQRKPIVALLRPDHAEFTQVGQRLMRGVHATSDVVAAQQMVLRLLNHPDELRPQQKANTKQWLQNEHPERAIVQAMIDEMS</sequence>
<evidence type="ECO:0000313" key="2">
    <source>
        <dbReference type="Proteomes" id="UP000051789"/>
    </source>
</evidence>
<dbReference type="EMBL" id="AYZK01000003">
    <property type="protein sequence ID" value="KRM87281.1"/>
    <property type="molecule type" value="Genomic_DNA"/>
</dbReference>
<reference evidence="1 2" key="1">
    <citation type="journal article" date="2015" name="Genome Announc.">
        <title>Expanding the biotechnology potential of lactobacilli through comparative genomics of 213 strains and associated genera.</title>
        <authorList>
            <person name="Sun Z."/>
            <person name="Harris H.M."/>
            <person name="McCann A."/>
            <person name="Guo C."/>
            <person name="Argimon S."/>
            <person name="Zhang W."/>
            <person name="Yang X."/>
            <person name="Jeffery I.B."/>
            <person name="Cooney J.C."/>
            <person name="Kagawa T.F."/>
            <person name="Liu W."/>
            <person name="Song Y."/>
            <person name="Salvetti E."/>
            <person name="Wrobel A."/>
            <person name="Rasinkangas P."/>
            <person name="Parkhill J."/>
            <person name="Rea M.C."/>
            <person name="O'Sullivan O."/>
            <person name="Ritari J."/>
            <person name="Douillard F.P."/>
            <person name="Paul Ross R."/>
            <person name="Yang R."/>
            <person name="Briner A.E."/>
            <person name="Felis G.E."/>
            <person name="de Vos W.M."/>
            <person name="Barrangou R."/>
            <person name="Klaenhammer T.R."/>
            <person name="Caufield P.W."/>
            <person name="Cui Y."/>
            <person name="Zhang H."/>
            <person name="O'Toole P.W."/>
        </authorList>
    </citation>
    <scope>NUCLEOTIDE SEQUENCE [LARGE SCALE GENOMIC DNA]</scope>
    <source>
        <strain evidence="1 2">DSM 22698</strain>
    </source>
</reference>
<name>A0A0R2C698_9LACO</name>
<evidence type="ECO:0000313" key="1">
    <source>
        <dbReference type="EMBL" id="KRM87281.1"/>
    </source>
</evidence>